<sequence length="454" mass="51498">MLRYLFRRSRSIRVPLKNGVFDLQRVSVKKQSKPIASRVLTTFLISYCVLNTIRYVVPQKDSQGKPGPVSETKDTSGGWLDGARDQSKVQEHSQATTFDSKLQQQEGFRVWLPWMRARAPPMYTPDDPDWKEYQKLQQDQKLITSIKLQVVQMALETALPRYRLNMAAVGASPYVVRMDLDVVPPIYPPEIYEVSCLCFESNKLSIAWQELSPGVGSKVYHVFHPVQAGNAFYYGIRQFVTVSYAITRARLIDFYNFVQKPAADGDKDVGENTPNTSALSESDKLESKLWINGLSEKDKAPFLPYLSGEYSEQLSVRAYRDMVKSITYQQAIESGVVVFRAKMNALRALSGQLHVRDGVSVEGSLVWVGTRGRFRLNVRAIYSPERGSIVGNVFLERAYIVPDTSKWHKKKRRQRQNDVIVQPPVETDSTQTPVKPLKDSESAQPDSSTTEKDK</sequence>
<dbReference type="HOGENOM" id="CLU_048763_0_0_1"/>
<evidence type="ECO:0000313" key="3">
    <source>
        <dbReference type="Proteomes" id="UP000053342"/>
    </source>
</evidence>
<dbReference type="OrthoDB" id="10261634at2759"/>
<accession>A0A0D2BMC6</accession>
<reference evidence="2 3" key="1">
    <citation type="submission" date="2015-01" db="EMBL/GenBank/DDBJ databases">
        <title>The Genome Sequence of Exophiala oligosperma CBS72588.</title>
        <authorList>
            <consortium name="The Broad Institute Genomics Platform"/>
            <person name="Cuomo C."/>
            <person name="de Hoog S."/>
            <person name="Gorbushina A."/>
            <person name="Stielow B."/>
            <person name="Teixiera M."/>
            <person name="Abouelleil A."/>
            <person name="Chapman S.B."/>
            <person name="Priest M."/>
            <person name="Young S.K."/>
            <person name="Wortman J."/>
            <person name="Nusbaum C."/>
            <person name="Birren B."/>
        </authorList>
    </citation>
    <scope>NUCLEOTIDE SEQUENCE [LARGE SCALE GENOMIC DNA]</scope>
    <source>
        <strain evidence="2 3">CBS 72588</strain>
    </source>
</reference>
<dbReference type="AlphaFoldDB" id="A0A0D2BMC6"/>
<dbReference type="RefSeq" id="XP_016258768.1">
    <property type="nucleotide sequence ID" value="XM_016410961.1"/>
</dbReference>
<evidence type="ECO:0000313" key="2">
    <source>
        <dbReference type="EMBL" id="KIW38552.1"/>
    </source>
</evidence>
<dbReference type="GeneID" id="27361582"/>
<feature type="compositionally biased region" description="Basic and acidic residues" evidence="1">
    <location>
        <begin position="82"/>
        <end position="91"/>
    </location>
</feature>
<organism evidence="2 3">
    <name type="scientific">Exophiala oligosperma</name>
    <dbReference type="NCBI Taxonomy" id="215243"/>
    <lineage>
        <taxon>Eukaryota</taxon>
        <taxon>Fungi</taxon>
        <taxon>Dikarya</taxon>
        <taxon>Ascomycota</taxon>
        <taxon>Pezizomycotina</taxon>
        <taxon>Eurotiomycetes</taxon>
        <taxon>Chaetothyriomycetidae</taxon>
        <taxon>Chaetothyriales</taxon>
        <taxon>Herpotrichiellaceae</taxon>
        <taxon>Exophiala</taxon>
    </lineage>
</organism>
<dbReference type="STRING" id="215243.A0A0D2BMC6"/>
<dbReference type="VEuPathDB" id="FungiDB:PV06_09508"/>
<feature type="region of interest" description="Disordered" evidence="1">
    <location>
        <begin position="406"/>
        <end position="454"/>
    </location>
</feature>
<name>A0A0D2BMC6_9EURO</name>
<dbReference type="EMBL" id="KN847341">
    <property type="protein sequence ID" value="KIW38552.1"/>
    <property type="molecule type" value="Genomic_DNA"/>
</dbReference>
<proteinExistence type="predicted"/>
<gene>
    <name evidence="2" type="ORF">PV06_09508</name>
</gene>
<feature type="region of interest" description="Disordered" evidence="1">
    <location>
        <begin position="60"/>
        <end position="100"/>
    </location>
</feature>
<protein>
    <submittedName>
        <fullName evidence="2">Uncharacterized protein</fullName>
    </submittedName>
</protein>
<keyword evidence="3" id="KW-1185">Reference proteome</keyword>
<evidence type="ECO:0000256" key="1">
    <source>
        <dbReference type="SAM" id="MobiDB-lite"/>
    </source>
</evidence>
<dbReference type="Proteomes" id="UP000053342">
    <property type="component" value="Unassembled WGS sequence"/>
</dbReference>